<feature type="transmembrane region" description="Helical" evidence="9">
    <location>
        <begin position="428"/>
        <end position="446"/>
    </location>
</feature>
<keyword evidence="9" id="KW-0472">Membrane</keyword>
<dbReference type="InterPro" id="IPR045175">
    <property type="entry name" value="M28_fam"/>
</dbReference>
<feature type="transmembrane region" description="Helical" evidence="9">
    <location>
        <begin position="6"/>
        <end position="26"/>
    </location>
</feature>
<evidence type="ECO:0000256" key="3">
    <source>
        <dbReference type="ARBA" id="ARBA00010918"/>
    </source>
</evidence>
<keyword evidence="6 9" id="KW-1133">Transmembrane helix</keyword>
<evidence type="ECO:0000256" key="8">
    <source>
        <dbReference type="ARBA" id="ARBA00031512"/>
    </source>
</evidence>
<dbReference type="GO" id="GO:0008235">
    <property type="term" value="F:metalloexopeptidase activity"/>
    <property type="evidence" value="ECO:0007669"/>
    <property type="project" value="InterPro"/>
</dbReference>
<keyword evidence="7" id="KW-0325">Glycoprotein</keyword>
<protein>
    <recommendedName>
        <fullName evidence="4">Vacuolar membrane protease</fullName>
    </recommendedName>
    <alternativeName>
        <fullName evidence="8">FXNA-related family protease 1</fullName>
    </alternativeName>
</protein>
<evidence type="ECO:0000256" key="7">
    <source>
        <dbReference type="ARBA" id="ARBA00023180"/>
    </source>
</evidence>
<keyword evidence="9" id="KW-0812">Transmembrane</keyword>
<dbReference type="Gene3D" id="3.40.630.10">
    <property type="entry name" value="Zn peptidases"/>
    <property type="match status" value="1"/>
</dbReference>
<feature type="transmembrane region" description="Helical" evidence="9">
    <location>
        <begin position="33"/>
        <end position="51"/>
    </location>
</feature>
<gene>
    <name evidence="11" type="ORF">BC962_0759</name>
</gene>
<dbReference type="PANTHER" id="PTHR12147">
    <property type="entry name" value="METALLOPEPTIDASE M28 FAMILY MEMBER"/>
    <property type="match status" value="1"/>
</dbReference>
<proteinExistence type="inferred from homology"/>
<feature type="transmembrane region" description="Helical" evidence="9">
    <location>
        <begin position="354"/>
        <end position="375"/>
    </location>
</feature>
<feature type="transmembrane region" description="Helical" evidence="9">
    <location>
        <begin position="458"/>
        <end position="475"/>
    </location>
</feature>
<evidence type="ECO:0000256" key="9">
    <source>
        <dbReference type="SAM" id="Phobius"/>
    </source>
</evidence>
<dbReference type="EMBL" id="RBLG01000001">
    <property type="protein sequence ID" value="RKS55789.1"/>
    <property type="molecule type" value="Genomic_DNA"/>
</dbReference>
<accession>A0A495PZ11</accession>
<reference evidence="11 12" key="1">
    <citation type="submission" date="2018-10" db="EMBL/GenBank/DDBJ databases">
        <title>Genomic Encyclopedia of Archaeal and Bacterial Type Strains, Phase II (KMG-II): from individual species to whole genera.</title>
        <authorList>
            <person name="Goeker M."/>
        </authorList>
    </citation>
    <scope>NUCLEOTIDE SEQUENCE [LARGE SCALE GENOMIC DNA]</scope>
    <source>
        <strain evidence="11 12">DSM 19839</strain>
    </source>
</reference>
<comment type="subcellular location">
    <subcellularLocation>
        <location evidence="2">Vacuole membrane</location>
        <topology evidence="2">Multi-pass membrane protein</topology>
    </subcellularLocation>
</comment>
<feature type="transmembrane region" description="Helical" evidence="9">
    <location>
        <begin position="481"/>
        <end position="498"/>
    </location>
</feature>
<evidence type="ECO:0000259" key="10">
    <source>
        <dbReference type="Pfam" id="PF04389"/>
    </source>
</evidence>
<evidence type="ECO:0000256" key="5">
    <source>
        <dbReference type="ARBA" id="ARBA00022554"/>
    </source>
</evidence>
<sequence length="800" mass="90469">MKPETYIYFIQLILFIFKPPIFLSIMLKKLSPLLILIPLPFIIWFLFYSSMPRTISEAEIPATEFSTTRAFKHVEEISKTPHFVGSPAHSLVRNYIVNKLQDLGLEVQTQEGYSLTNRGMLTRPQNILAKIEGSEDGKALLLMSHYDSAGHSSFGASDAGSGVATVLEGVRALLAKGELPKNDIIILFTDAEELGLNGAELFVNEHPWAKDVGLALNFEARGSGGNSFMLLETNSGNSKLIQDFIKANPKFPVTNSLAYSIYKMLPNDTDLTVLREQGNINGFNFAFIDDHFDYHSANDIPANLDKETLAHQGSYLMPLLGFFKDADLSRFHSNEDLIYFNLPMGEMISYPFSWILPLLIVGFLLFFGVVFYGISKRKLAVNTILKGALPFLISLVGSAIVVFIFWKLLMLLYPGYGEMINGFTYNGYYYIAFGIFLSLAISIYMYHFMNKDEVQASVFVFPLFFWLLICALTAFYLKGAAYFVIPGFFGILQLWIMIRQKRPNLFLMLLLSLPALILILPFVASFPVALGLKILLVAGILAVLLFSLFLPVFGYFKYKKSLATLLGLIGILLIIIAHFNSDFNEDRPRPDSLVYVLDEDTQSASWNSYDLKLDDWNKEYFGEDPSKSEITTNAFESKYGSGFKYKSPAPVVKIASSGIVYKKTDSKDSLSEFSNYSLKIAPNRKVNRMELFLNSSYNFEKFTVNGLEAEAIFLGKEKFHVFKNRWSDRLLTYHAANTDTLLINFTTRDKVAPEIVLYESSYDLLDNPDLKVKKRDKTKMPKPFVLNDAVILKKTIRLEE</sequence>
<organism evidence="11 12">
    <name type="scientific">Gillisia mitskevichiae</name>
    <dbReference type="NCBI Taxonomy" id="270921"/>
    <lineage>
        <taxon>Bacteria</taxon>
        <taxon>Pseudomonadati</taxon>
        <taxon>Bacteroidota</taxon>
        <taxon>Flavobacteriia</taxon>
        <taxon>Flavobacteriales</taxon>
        <taxon>Flavobacteriaceae</taxon>
        <taxon>Gillisia</taxon>
    </lineage>
</organism>
<dbReference type="Pfam" id="PF04389">
    <property type="entry name" value="Peptidase_M28"/>
    <property type="match status" value="1"/>
</dbReference>
<evidence type="ECO:0000313" key="11">
    <source>
        <dbReference type="EMBL" id="RKS55789.1"/>
    </source>
</evidence>
<dbReference type="InterPro" id="IPR007484">
    <property type="entry name" value="Peptidase_M28"/>
</dbReference>
<evidence type="ECO:0000256" key="4">
    <source>
        <dbReference type="ARBA" id="ARBA00017435"/>
    </source>
</evidence>
<dbReference type="GO" id="GO:0006508">
    <property type="term" value="P:proteolysis"/>
    <property type="evidence" value="ECO:0007669"/>
    <property type="project" value="InterPro"/>
</dbReference>
<dbReference type="PANTHER" id="PTHR12147:SF58">
    <property type="entry name" value="VACUOLAR MEMBRANE PROTEASE"/>
    <property type="match status" value="1"/>
</dbReference>
<dbReference type="Proteomes" id="UP000276282">
    <property type="component" value="Unassembled WGS sequence"/>
</dbReference>
<name>A0A495PZ11_9FLAO</name>
<comment type="similarity">
    <text evidence="3">Belongs to the peptidase M28 family.</text>
</comment>
<feature type="domain" description="Peptidase M28" evidence="10">
    <location>
        <begin position="126"/>
        <end position="315"/>
    </location>
</feature>
<keyword evidence="12" id="KW-1185">Reference proteome</keyword>
<dbReference type="GO" id="GO:0005774">
    <property type="term" value="C:vacuolar membrane"/>
    <property type="evidence" value="ECO:0007669"/>
    <property type="project" value="UniProtKB-SubCell"/>
</dbReference>
<feature type="transmembrane region" description="Helical" evidence="9">
    <location>
        <begin position="562"/>
        <end position="579"/>
    </location>
</feature>
<evidence type="ECO:0000256" key="1">
    <source>
        <dbReference type="ARBA" id="ARBA00003273"/>
    </source>
</evidence>
<keyword evidence="5" id="KW-0926">Vacuole</keyword>
<comment type="caution">
    <text evidence="11">The sequence shown here is derived from an EMBL/GenBank/DDBJ whole genome shotgun (WGS) entry which is preliminary data.</text>
</comment>
<feature type="transmembrane region" description="Helical" evidence="9">
    <location>
        <begin position="387"/>
        <end position="408"/>
    </location>
</feature>
<dbReference type="SUPFAM" id="SSF53187">
    <property type="entry name" value="Zn-dependent exopeptidases"/>
    <property type="match status" value="1"/>
</dbReference>
<feature type="transmembrane region" description="Helical" evidence="9">
    <location>
        <begin position="505"/>
        <end position="524"/>
    </location>
</feature>
<feature type="transmembrane region" description="Helical" evidence="9">
    <location>
        <begin position="530"/>
        <end position="550"/>
    </location>
</feature>
<evidence type="ECO:0000256" key="2">
    <source>
        <dbReference type="ARBA" id="ARBA00004128"/>
    </source>
</evidence>
<evidence type="ECO:0000256" key="6">
    <source>
        <dbReference type="ARBA" id="ARBA00022989"/>
    </source>
</evidence>
<evidence type="ECO:0000313" key="12">
    <source>
        <dbReference type="Proteomes" id="UP000276282"/>
    </source>
</evidence>
<comment type="function">
    <text evidence="1">May be involved in vacuolar sorting and osmoregulation.</text>
</comment>
<dbReference type="AlphaFoldDB" id="A0A495PZ11"/>